<dbReference type="Gene3D" id="1.10.287.850">
    <property type="entry name" value="HP0062-like domain"/>
    <property type="match status" value="1"/>
</dbReference>
<proteinExistence type="predicted"/>
<comment type="caution">
    <text evidence="2">The sequence shown here is derived from an EMBL/GenBank/DDBJ whole genome shotgun (WGS) entry which is preliminary data.</text>
</comment>
<dbReference type="Proteomes" id="UP000093757">
    <property type="component" value="Unassembled WGS sequence"/>
</dbReference>
<dbReference type="Pfam" id="PF00934">
    <property type="entry name" value="PE"/>
    <property type="match status" value="1"/>
</dbReference>
<protein>
    <recommendedName>
        <fullName evidence="1">PE domain-containing protein</fullName>
    </recommendedName>
</protein>
<dbReference type="InterPro" id="IPR000084">
    <property type="entry name" value="PE-PGRS_N"/>
</dbReference>
<dbReference type="InterPro" id="IPR038332">
    <property type="entry name" value="PPE_sf"/>
</dbReference>
<dbReference type="OrthoDB" id="4752283at2"/>
<dbReference type="AlphaFoldDB" id="A0A1A6BDA0"/>
<evidence type="ECO:0000313" key="3">
    <source>
        <dbReference type="Proteomes" id="UP000093757"/>
    </source>
</evidence>
<sequence>MSYLVTTPDWVAAAAGDLTSIGSALQEATTAASAPTTGLAAAAADEVSAGVAQLFGRLGEEFQAVSAQVSSYHAEFVRLLNGSASAYVGAEIASAGQLLAGTVSAPTAATTAPGGAYGQLVTNTVTNLQALGSAWAADPFPFLRQFLANQAGYAQQIATAIANIPANLPNLPAAIEAAIRQAMSFNAAYYVQQFIATQAGFAQTFVTSAVNGITGLVAGLPNYVAGLQGAFQTLLTGNFTGAVSDFGRATLGLLVTGVDPGPVSTIVDLQTLTFTATVNPTILGPLGDFFTIMNLPGQEAQYLTNLMPPSLPRQMAQNFTNVLNTLTVPSIKAEATLNVLQQTGTLEAFFGLPLVATYAAAGAPLATLNAIATSAESFQQALAVGNYLGAAGTLFDAPAVALDGFLNGHIPIDTTINVPTGLDPNLLPSNVAIVLHLPSDGILVPPHPATATINVPASFLTGPAFSLPVTIFGTPFSGLIPLLVNYTPQQLALAIKPA</sequence>
<accession>A0A1A6BDA0</accession>
<gene>
    <name evidence="2" type="ORF">A9W98_25570</name>
</gene>
<organism evidence="2 3">
    <name type="scientific">Mycobacterium gordonae</name>
    <dbReference type="NCBI Taxonomy" id="1778"/>
    <lineage>
        <taxon>Bacteria</taxon>
        <taxon>Bacillati</taxon>
        <taxon>Actinomycetota</taxon>
        <taxon>Actinomycetes</taxon>
        <taxon>Mycobacteriales</taxon>
        <taxon>Mycobacteriaceae</taxon>
        <taxon>Mycobacterium</taxon>
    </lineage>
</organism>
<evidence type="ECO:0000313" key="2">
    <source>
        <dbReference type="EMBL" id="OBS00352.1"/>
    </source>
</evidence>
<dbReference type="SUPFAM" id="SSF140459">
    <property type="entry name" value="PE/PPE dimer-like"/>
    <property type="match status" value="1"/>
</dbReference>
<evidence type="ECO:0000259" key="1">
    <source>
        <dbReference type="Pfam" id="PF00934"/>
    </source>
</evidence>
<feature type="domain" description="PE" evidence="1">
    <location>
        <begin position="4"/>
        <end position="93"/>
    </location>
</feature>
<name>A0A1A6BDA0_MYCGO</name>
<reference evidence="2 3" key="1">
    <citation type="submission" date="2016-06" db="EMBL/GenBank/DDBJ databases">
        <authorList>
            <person name="Kjaerup R.B."/>
            <person name="Dalgaard T.S."/>
            <person name="Juul-Madsen H.R."/>
        </authorList>
    </citation>
    <scope>NUCLEOTIDE SEQUENCE [LARGE SCALE GENOMIC DNA]</scope>
    <source>
        <strain evidence="2 3">1245752.6</strain>
    </source>
</reference>
<dbReference type="RefSeq" id="WP_065135323.1">
    <property type="nucleotide sequence ID" value="NZ_MAEM01000369.1"/>
</dbReference>
<dbReference type="EMBL" id="MAEM01000369">
    <property type="protein sequence ID" value="OBS00352.1"/>
    <property type="molecule type" value="Genomic_DNA"/>
</dbReference>